<dbReference type="Proteomes" id="UP000631670">
    <property type="component" value="Unassembled WGS sequence"/>
</dbReference>
<name>A0ABR9ICB6_9PSEU</name>
<evidence type="ECO:0000313" key="1">
    <source>
        <dbReference type="EMBL" id="MBE1500823.1"/>
    </source>
</evidence>
<gene>
    <name evidence="1" type="ORF">H4696_007923</name>
</gene>
<sequence>MRAEKPGEELGTAAFAAWRVSIAEALEALAPLLLFSEDREQAAAEARAARAEAAELR</sequence>
<comment type="caution">
    <text evidence="1">The sequence shown here is derived from an EMBL/GenBank/DDBJ whole genome shotgun (WGS) entry which is preliminary data.</text>
</comment>
<protein>
    <submittedName>
        <fullName evidence="1">Uncharacterized protein</fullName>
    </submittedName>
</protein>
<reference evidence="1 2" key="1">
    <citation type="submission" date="2020-10" db="EMBL/GenBank/DDBJ databases">
        <title>Sequencing the genomes of 1000 actinobacteria strains.</title>
        <authorList>
            <person name="Klenk H.-P."/>
        </authorList>
    </citation>
    <scope>NUCLEOTIDE SEQUENCE [LARGE SCALE GENOMIC DNA]</scope>
    <source>
        <strain evidence="1 2">DSM 44653</strain>
    </source>
</reference>
<evidence type="ECO:0000313" key="2">
    <source>
        <dbReference type="Proteomes" id="UP000631670"/>
    </source>
</evidence>
<keyword evidence="2" id="KW-1185">Reference proteome</keyword>
<accession>A0ABR9ICB6</accession>
<dbReference type="EMBL" id="JADBEG010000001">
    <property type="protein sequence ID" value="MBE1500823.1"/>
    <property type="molecule type" value="Genomic_DNA"/>
</dbReference>
<organism evidence="1 2">
    <name type="scientific">Amycolatopsis lexingtonensis</name>
    <dbReference type="NCBI Taxonomy" id="218822"/>
    <lineage>
        <taxon>Bacteria</taxon>
        <taxon>Bacillati</taxon>
        <taxon>Actinomycetota</taxon>
        <taxon>Actinomycetes</taxon>
        <taxon>Pseudonocardiales</taxon>
        <taxon>Pseudonocardiaceae</taxon>
        <taxon>Amycolatopsis</taxon>
    </lineage>
</organism>
<proteinExistence type="predicted"/>
<dbReference type="RefSeq" id="WP_158104311.1">
    <property type="nucleotide sequence ID" value="NZ_JADBEG010000001.1"/>
</dbReference>